<comment type="pathway">
    <text evidence="1">Lipid metabolism.</text>
</comment>
<dbReference type="SUPFAM" id="SSF69593">
    <property type="entry name" value="Glycerol-3-phosphate (1)-acyltransferase"/>
    <property type="match status" value="2"/>
</dbReference>
<evidence type="ECO:0000256" key="3">
    <source>
        <dbReference type="ARBA" id="ARBA00023315"/>
    </source>
</evidence>
<keyword evidence="2 5" id="KW-0808">Transferase</keyword>
<evidence type="ECO:0000313" key="5">
    <source>
        <dbReference type="EMBL" id="TGN09851.1"/>
    </source>
</evidence>
<reference evidence="5" key="1">
    <citation type="journal article" date="2019" name="PLoS Negl. Trop. Dis.">
        <title>Revisiting the worldwide diversity of Leptospira species in the environment.</title>
        <authorList>
            <person name="Vincent A.T."/>
            <person name="Schiettekatte O."/>
            <person name="Bourhy P."/>
            <person name="Veyrier F.J."/>
            <person name="Picardeau M."/>
        </authorList>
    </citation>
    <scope>NUCLEOTIDE SEQUENCE [LARGE SCALE GENOMIC DNA]</scope>
    <source>
        <strain evidence="5">201400974</strain>
    </source>
</reference>
<dbReference type="InterPro" id="IPR002123">
    <property type="entry name" value="Plipid/glycerol_acylTrfase"/>
</dbReference>
<dbReference type="PANTHER" id="PTHR10434:SF40">
    <property type="entry name" value="1-ACYL-SN-GLYCEROL-3-PHOSPHATE ACYLTRANSFERASE"/>
    <property type="match status" value="1"/>
</dbReference>
<dbReference type="Proteomes" id="UP000298264">
    <property type="component" value="Unassembled WGS sequence"/>
</dbReference>
<gene>
    <name evidence="5" type="ORF">EHS11_12315</name>
</gene>
<dbReference type="GO" id="GO:0003841">
    <property type="term" value="F:1-acylglycerol-3-phosphate O-acyltransferase activity"/>
    <property type="evidence" value="ECO:0007669"/>
    <property type="project" value="TreeGrafter"/>
</dbReference>
<sequence>MKIQLDFIKFYFVMIGVSMESTEKENDILESLFVIPREVPKTILRNLLELIYDVKVTGSHFIPETGGAVFVSNHTDYLDIPVQGAYAERKIVYLGKYELYHPQDEILKYLNHKNSPFSYPPLSFTKPLVAATLQSLGGIIKANLINWGSMPIIRDAAGESTTMDKRAAMQYYEKLENYMVDLTKEGEILSIYPEGTRSETGEIGSFKAMAAKIAIRANVPIIPSGISGATNMSKPEAFLSGKAFKTKIRYNIGKPILPSEFPQGPEKKAAKELTEILEERVRSLIASPESD</sequence>
<accession>A0A4R9LMQ9</accession>
<keyword evidence="6" id="KW-1185">Reference proteome</keyword>
<keyword evidence="3 5" id="KW-0012">Acyltransferase</keyword>
<dbReference type="EMBL" id="RQHV01000050">
    <property type="protein sequence ID" value="TGN09851.1"/>
    <property type="molecule type" value="Genomic_DNA"/>
</dbReference>
<organism evidence="5 6">
    <name type="scientific">Leptospira ilyithenensis</name>
    <dbReference type="NCBI Taxonomy" id="2484901"/>
    <lineage>
        <taxon>Bacteria</taxon>
        <taxon>Pseudomonadati</taxon>
        <taxon>Spirochaetota</taxon>
        <taxon>Spirochaetia</taxon>
        <taxon>Leptospirales</taxon>
        <taxon>Leptospiraceae</taxon>
        <taxon>Leptospira</taxon>
    </lineage>
</organism>
<dbReference type="SMART" id="SM00563">
    <property type="entry name" value="PlsC"/>
    <property type="match status" value="1"/>
</dbReference>
<feature type="domain" description="Phospholipid/glycerol acyltransferase" evidence="4">
    <location>
        <begin position="68"/>
        <end position="229"/>
    </location>
</feature>
<dbReference type="OrthoDB" id="9803035at2"/>
<evidence type="ECO:0000259" key="4">
    <source>
        <dbReference type="SMART" id="SM00563"/>
    </source>
</evidence>
<comment type="caution">
    <text evidence="5">The sequence shown here is derived from an EMBL/GenBank/DDBJ whole genome shotgun (WGS) entry which is preliminary data.</text>
</comment>
<dbReference type="CDD" id="cd07989">
    <property type="entry name" value="LPLAT_AGPAT-like"/>
    <property type="match status" value="1"/>
</dbReference>
<dbReference type="AlphaFoldDB" id="A0A4R9LMQ9"/>
<dbReference type="PANTHER" id="PTHR10434">
    <property type="entry name" value="1-ACYL-SN-GLYCEROL-3-PHOSPHATE ACYLTRANSFERASE"/>
    <property type="match status" value="1"/>
</dbReference>
<dbReference type="GO" id="GO:0006654">
    <property type="term" value="P:phosphatidic acid biosynthetic process"/>
    <property type="evidence" value="ECO:0007669"/>
    <property type="project" value="TreeGrafter"/>
</dbReference>
<dbReference type="Pfam" id="PF01553">
    <property type="entry name" value="Acyltransferase"/>
    <property type="match status" value="2"/>
</dbReference>
<name>A0A4R9LMQ9_9LEPT</name>
<protein>
    <submittedName>
        <fullName evidence="5">1-acyl-sn-glycerol-3-phosphate acyltransferase</fullName>
    </submittedName>
</protein>
<evidence type="ECO:0000256" key="2">
    <source>
        <dbReference type="ARBA" id="ARBA00022679"/>
    </source>
</evidence>
<evidence type="ECO:0000313" key="6">
    <source>
        <dbReference type="Proteomes" id="UP000298264"/>
    </source>
</evidence>
<evidence type="ECO:0000256" key="1">
    <source>
        <dbReference type="ARBA" id="ARBA00005189"/>
    </source>
</evidence>
<proteinExistence type="predicted"/>